<name>A0A939G395_9BACT</name>
<proteinExistence type="predicted"/>
<keyword evidence="3" id="KW-1185">Reference proteome</keyword>
<comment type="caution">
    <text evidence="2">The sequence shown here is derived from an EMBL/GenBank/DDBJ whole genome shotgun (WGS) entry which is preliminary data.</text>
</comment>
<organism evidence="2 3">
    <name type="scientific">Fibrella aquatilis</name>
    <dbReference type="NCBI Taxonomy" id="2817059"/>
    <lineage>
        <taxon>Bacteria</taxon>
        <taxon>Pseudomonadati</taxon>
        <taxon>Bacteroidota</taxon>
        <taxon>Cytophagia</taxon>
        <taxon>Cytophagales</taxon>
        <taxon>Spirosomataceae</taxon>
        <taxon>Fibrella</taxon>
    </lineage>
</organism>
<accession>A0A939G395</accession>
<keyword evidence="2" id="KW-0449">Lipoprotein</keyword>
<dbReference type="Pfam" id="PF12741">
    <property type="entry name" value="SusD-like"/>
    <property type="match status" value="1"/>
</dbReference>
<dbReference type="Proteomes" id="UP000664795">
    <property type="component" value="Unassembled WGS sequence"/>
</dbReference>
<feature type="signal peptide" evidence="1">
    <location>
        <begin position="1"/>
        <end position="25"/>
    </location>
</feature>
<evidence type="ECO:0000313" key="2">
    <source>
        <dbReference type="EMBL" id="MBO0930290.1"/>
    </source>
</evidence>
<dbReference type="RefSeq" id="WP_207334256.1">
    <property type="nucleotide sequence ID" value="NZ_JAFMYU010000003.1"/>
</dbReference>
<dbReference type="SUPFAM" id="SSF48452">
    <property type="entry name" value="TPR-like"/>
    <property type="match status" value="1"/>
</dbReference>
<feature type="chain" id="PRO_5037486128" evidence="1">
    <location>
        <begin position="26"/>
        <end position="519"/>
    </location>
</feature>
<dbReference type="AlphaFoldDB" id="A0A939G395"/>
<evidence type="ECO:0000313" key="3">
    <source>
        <dbReference type="Proteomes" id="UP000664795"/>
    </source>
</evidence>
<evidence type="ECO:0000256" key="1">
    <source>
        <dbReference type="SAM" id="SignalP"/>
    </source>
</evidence>
<reference evidence="2 3" key="1">
    <citation type="submission" date="2021-03" db="EMBL/GenBank/DDBJ databases">
        <title>Fibrella sp. HMF5036 genome sequencing and assembly.</title>
        <authorList>
            <person name="Kang H."/>
            <person name="Kim H."/>
            <person name="Bae S."/>
            <person name="Joh K."/>
        </authorList>
    </citation>
    <scope>NUCLEOTIDE SEQUENCE [LARGE SCALE GENOMIC DNA]</scope>
    <source>
        <strain evidence="2 3">HMF5036</strain>
    </source>
</reference>
<dbReference type="InterPro" id="IPR024302">
    <property type="entry name" value="SusD-like"/>
</dbReference>
<dbReference type="EMBL" id="JAFMYU010000003">
    <property type="protein sequence ID" value="MBO0930290.1"/>
    <property type="molecule type" value="Genomic_DNA"/>
</dbReference>
<sequence>MKINNNVVHKALVGLCVAGPLAVLAPGCTSNFDEINTDKTKISTIGKSEIPYLFAKAQSAATLNYYHYQVGQNLFSDQYAQYFACVATYFPSDRFVIRMDWIGDPWVETYTQAVPQMKTILSSTDAASAENAITNIWWVWTFHRWTDHVGPIPYFKAGEPAQSVAYDAQATIYDDFFKRLDKAVSVLKTKTADKPFGTFDLIYGGDVNKWIRFANTLRLRLALRASKVDPARAKTEAEAAVAGGVLANSPDDDALVQRSTKGNDYNGLSIMSDWNEFRMSASMESTLKGYADPRMPVYFLPAVKTNTYEGLRNGLATSQLTDPMNTADANSHVGERWTSSGLETPQNVMATAEAYFLRAEGALNGWNMGGGTAQSYYETGIANSMKQWGITDAAAIKAYQTSTKKPVAPNDYLKSAPMSDVPVAWGSTAAIQREQIATQKWLALFPDGFEGWAEYRRTRLPKLYPVANSDNPDIPAGGVLRRIPFLDVERNTNGAEVKKAEALLGGADKVTTPLWWDKN</sequence>
<protein>
    <submittedName>
        <fullName evidence="2">SusD/RagB family nutrient-binding outer membrane lipoprotein</fullName>
    </submittedName>
</protein>
<gene>
    <name evidence="2" type="ORF">J2I48_04750</name>
</gene>
<dbReference type="InterPro" id="IPR011990">
    <property type="entry name" value="TPR-like_helical_dom_sf"/>
</dbReference>
<keyword evidence="1" id="KW-0732">Signal</keyword>
<dbReference type="Gene3D" id="1.25.40.390">
    <property type="match status" value="1"/>
</dbReference>